<feature type="transmembrane region" description="Helical" evidence="8">
    <location>
        <begin position="253"/>
        <end position="272"/>
    </location>
</feature>
<feature type="domain" description="MARVEL" evidence="9">
    <location>
        <begin position="10"/>
        <end position="146"/>
    </location>
</feature>
<keyword evidence="10" id="KW-1185">Reference proteome</keyword>
<proteinExistence type="inferred from homology"/>
<keyword evidence="4 8" id="KW-1133">Transmembrane helix</keyword>
<dbReference type="GO" id="GO:0016020">
    <property type="term" value="C:membrane"/>
    <property type="evidence" value="ECO:0007669"/>
    <property type="project" value="UniProtKB-SubCell"/>
</dbReference>
<evidence type="ECO:0000313" key="10">
    <source>
        <dbReference type="Proteomes" id="UP000504632"/>
    </source>
</evidence>
<dbReference type="PROSITE" id="PS51225">
    <property type="entry name" value="MARVEL"/>
    <property type="match status" value="2"/>
</dbReference>
<keyword evidence="5 7" id="KW-0472">Membrane</keyword>
<gene>
    <name evidence="11" type="primary">LOC115818511</name>
</gene>
<feature type="transmembrane region" description="Helical" evidence="8">
    <location>
        <begin position="185"/>
        <end position="207"/>
    </location>
</feature>
<reference evidence="11" key="1">
    <citation type="submission" date="2025-08" db="UniProtKB">
        <authorList>
            <consortium name="RefSeq"/>
        </authorList>
    </citation>
    <scope>IDENTIFICATION</scope>
</reference>
<accession>A0A6J2W320</accession>
<name>A0A6J2W320_CHACN</name>
<evidence type="ECO:0000313" key="11">
    <source>
        <dbReference type="RefSeq" id="XP_030637751.1"/>
    </source>
</evidence>
<dbReference type="RefSeq" id="XP_030637751.1">
    <property type="nucleotide sequence ID" value="XM_030781891.1"/>
</dbReference>
<dbReference type="OrthoDB" id="9948609at2759"/>
<protein>
    <submittedName>
        <fullName evidence="11">Myeloid-associated differentiation marker homolog</fullName>
    </submittedName>
</protein>
<organism evidence="10 11">
    <name type="scientific">Chanos chanos</name>
    <name type="common">Milkfish</name>
    <name type="synonym">Mugil chanos</name>
    <dbReference type="NCBI Taxonomy" id="29144"/>
    <lineage>
        <taxon>Eukaryota</taxon>
        <taxon>Metazoa</taxon>
        <taxon>Chordata</taxon>
        <taxon>Craniata</taxon>
        <taxon>Vertebrata</taxon>
        <taxon>Euteleostomi</taxon>
        <taxon>Actinopterygii</taxon>
        <taxon>Neopterygii</taxon>
        <taxon>Teleostei</taxon>
        <taxon>Ostariophysi</taxon>
        <taxon>Gonorynchiformes</taxon>
        <taxon>Chanidae</taxon>
        <taxon>Chanos</taxon>
    </lineage>
</organism>
<feature type="transmembrane region" description="Helical" evidence="8">
    <location>
        <begin position="87"/>
        <end position="109"/>
    </location>
</feature>
<comment type="subcellular location">
    <subcellularLocation>
        <location evidence="1">Membrane</location>
        <topology evidence="1">Multi-pass membrane protein</topology>
    </subcellularLocation>
</comment>
<evidence type="ECO:0000256" key="7">
    <source>
        <dbReference type="PROSITE-ProRule" id="PRU00581"/>
    </source>
</evidence>
<evidence type="ECO:0000256" key="4">
    <source>
        <dbReference type="ARBA" id="ARBA00022989"/>
    </source>
</evidence>
<comment type="similarity">
    <text evidence="6">Belongs to the MAL family.</text>
</comment>
<dbReference type="PANTHER" id="PTHR17068:SF3">
    <property type="entry name" value="MYELOID-ASSOCIATED DIFFERENTIATION MARKER"/>
    <property type="match status" value="1"/>
</dbReference>
<dbReference type="InParanoid" id="A0A6J2W320"/>
<feature type="domain" description="MARVEL" evidence="9">
    <location>
        <begin position="151"/>
        <end position="282"/>
    </location>
</feature>
<evidence type="ECO:0000256" key="8">
    <source>
        <dbReference type="SAM" id="Phobius"/>
    </source>
</evidence>
<keyword evidence="3" id="KW-0677">Repeat</keyword>
<feature type="transmembrane region" description="Helical" evidence="8">
    <location>
        <begin position="121"/>
        <end position="141"/>
    </location>
</feature>
<feature type="transmembrane region" description="Helical" evidence="8">
    <location>
        <begin position="57"/>
        <end position="75"/>
    </location>
</feature>
<evidence type="ECO:0000256" key="3">
    <source>
        <dbReference type="ARBA" id="ARBA00022737"/>
    </source>
</evidence>
<dbReference type="Pfam" id="PF01284">
    <property type="entry name" value="MARVEL"/>
    <property type="match status" value="1"/>
</dbReference>
<evidence type="ECO:0000259" key="9">
    <source>
        <dbReference type="PROSITE" id="PS51225"/>
    </source>
</evidence>
<dbReference type="GeneID" id="115818511"/>
<dbReference type="AlphaFoldDB" id="A0A6J2W320"/>
<evidence type="ECO:0000256" key="6">
    <source>
        <dbReference type="ARBA" id="ARBA00034721"/>
    </source>
</evidence>
<sequence>MPVPLGEISTLTTPLSLVRIWALVSSCLTFSLVAYANQRQEQHLDLATFQKFCMFSWCFFFILTFLILAITYIQFHNLLPFSWKNLTVTVAAMAALMSLAASLAFPWLIPKEDGVDNSREVVAAVGSCLTFLAYAAEVLLIRTQHEDQRGYMASVPGLLKVLQVFGGFVALLLEGQEETKGWEFGVSTFVYSICLLVSLGTILVMLGDCASRCPLPFDRLLAGFSLLGVLLYMVSTVICFTRMLGLSSQPQSHVFIITETVIACITLLAYTVDLAFSVKLLCDRS</sequence>
<dbReference type="InterPro" id="IPR047123">
    <property type="entry name" value="MYADM-like"/>
</dbReference>
<keyword evidence="2 7" id="KW-0812">Transmembrane</keyword>
<feature type="transmembrane region" description="Helical" evidence="8">
    <location>
        <begin position="219"/>
        <end position="241"/>
    </location>
</feature>
<feature type="transmembrane region" description="Helical" evidence="8">
    <location>
        <begin position="20"/>
        <end position="36"/>
    </location>
</feature>
<dbReference type="Proteomes" id="UP000504632">
    <property type="component" value="Chromosome 8"/>
</dbReference>
<dbReference type="InterPro" id="IPR008253">
    <property type="entry name" value="Marvel"/>
</dbReference>
<dbReference type="PANTHER" id="PTHR17068">
    <property type="entry name" value="MYELOID-ASSOCIATED DIFFERENTIATION MARKER MYADM FAMILY MEMBER"/>
    <property type="match status" value="1"/>
</dbReference>
<feature type="transmembrane region" description="Helical" evidence="8">
    <location>
        <begin position="153"/>
        <end position="173"/>
    </location>
</feature>
<evidence type="ECO:0000256" key="5">
    <source>
        <dbReference type="ARBA" id="ARBA00023136"/>
    </source>
</evidence>
<evidence type="ECO:0000256" key="2">
    <source>
        <dbReference type="ARBA" id="ARBA00022692"/>
    </source>
</evidence>
<evidence type="ECO:0000256" key="1">
    <source>
        <dbReference type="ARBA" id="ARBA00004141"/>
    </source>
</evidence>